<reference evidence="1" key="1">
    <citation type="submission" date="2021-06" db="EMBL/GenBank/DDBJ databases">
        <authorList>
            <person name="Kallberg Y."/>
            <person name="Tangrot J."/>
            <person name="Rosling A."/>
        </authorList>
    </citation>
    <scope>NUCLEOTIDE SEQUENCE</scope>
    <source>
        <strain evidence="1">87-6 pot B 2015</strain>
    </source>
</reference>
<dbReference type="EMBL" id="CAJVPP010005305">
    <property type="protein sequence ID" value="CAG8663070.1"/>
    <property type="molecule type" value="Genomic_DNA"/>
</dbReference>
<name>A0A9N9E3Q8_FUNMO</name>
<protein>
    <submittedName>
        <fullName evidence="1">12828_t:CDS:1</fullName>
    </submittedName>
</protein>
<evidence type="ECO:0000313" key="1">
    <source>
        <dbReference type="EMBL" id="CAG8663070.1"/>
    </source>
</evidence>
<evidence type="ECO:0000313" key="2">
    <source>
        <dbReference type="Proteomes" id="UP000789375"/>
    </source>
</evidence>
<gene>
    <name evidence="1" type="ORF">FMOSSE_LOCUS12039</name>
</gene>
<proteinExistence type="predicted"/>
<accession>A0A9N9E3Q8</accession>
<comment type="caution">
    <text evidence="1">The sequence shown here is derived from an EMBL/GenBank/DDBJ whole genome shotgun (WGS) entry which is preliminary data.</text>
</comment>
<keyword evidence="2" id="KW-1185">Reference proteome</keyword>
<sequence>HYTHFSDLKSELTRKLYLPLLVLCIRTSTSHSVGSVLATFISPVIYDWTYISSGQH</sequence>
<organism evidence="1 2">
    <name type="scientific">Funneliformis mosseae</name>
    <name type="common">Endomycorrhizal fungus</name>
    <name type="synonym">Glomus mosseae</name>
    <dbReference type="NCBI Taxonomy" id="27381"/>
    <lineage>
        <taxon>Eukaryota</taxon>
        <taxon>Fungi</taxon>
        <taxon>Fungi incertae sedis</taxon>
        <taxon>Mucoromycota</taxon>
        <taxon>Glomeromycotina</taxon>
        <taxon>Glomeromycetes</taxon>
        <taxon>Glomerales</taxon>
        <taxon>Glomeraceae</taxon>
        <taxon>Funneliformis</taxon>
    </lineage>
</organism>
<feature type="non-terminal residue" evidence="1">
    <location>
        <position position="1"/>
    </location>
</feature>
<dbReference type="AlphaFoldDB" id="A0A9N9E3Q8"/>
<dbReference type="Proteomes" id="UP000789375">
    <property type="component" value="Unassembled WGS sequence"/>
</dbReference>